<evidence type="ECO:0000313" key="7">
    <source>
        <dbReference type="EMBL" id="SIQ29559.1"/>
    </source>
</evidence>
<evidence type="ECO:0000313" key="8">
    <source>
        <dbReference type="Proteomes" id="UP000186895"/>
    </source>
</evidence>
<dbReference type="Pfam" id="PF07676">
    <property type="entry name" value="PD40"/>
    <property type="match status" value="4"/>
</dbReference>
<comment type="subcellular location">
    <subcellularLocation>
        <location evidence="1 5">Periplasm</location>
    </subcellularLocation>
</comment>
<keyword evidence="8" id="KW-1185">Reference proteome</keyword>
<dbReference type="EMBL" id="FTMN01000003">
    <property type="protein sequence ID" value="SIQ29559.1"/>
    <property type="molecule type" value="Genomic_DNA"/>
</dbReference>
<organism evidence="7 8">
    <name type="scientific">Marinobacterium stanieri</name>
    <dbReference type="NCBI Taxonomy" id="49186"/>
    <lineage>
        <taxon>Bacteria</taxon>
        <taxon>Pseudomonadati</taxon>
        <taxon>Pseudomonadota</taxon>
        <taxon>Gammaproteobacteria</taxon>
        <taxon>Oceanospirillales</taxon>
        <taxon>Oceanospirillaceae</taxon>
        <taxon>Marinobacterium</taxon>
    </lineage>
</organism>
<evidence type="ECO:0000256" key="2">
    <source>
        <dbReference type="ARBA" id="ARBA00009820"/>
    </source>
</evidence>
<comment type="function">
    <text evidence="5">Part of the Tol-Pal system, which plays a role in outer membrane invagination during cell division and is important for maintaining outer membrane integrity.</text>
</comment>
<evidence type="ECO:0000256" key="4">
    <source>
        <dbReference type="ARBA" id="ARBA00022764"/>
    </source>
</evidence>
<dbReference type="eggNOG" id="COG0823">
    <property type="taxonomic scope" value="Bacteria"/>
</dbReference>
<gene>
    <name evidence="5" type="primary">tolB</name>
    <name evidence="7" type="ORF">SAMN05421647_103398</name>
</gene>
<accession>A0A1N6RL93</accession>
<dbReference type="PANTHER" id="PTHR36842">
    <property type="entry name" value="PROTEIN TOLB HOMOLOG"/>
    <property type="match status" value="1"/>
</dbReference>
<reference evidence="7 8" key="1">
    <citation type="submission" date="2017-01" db="EMBL/GenBank/DDBJ databases">
        <authorList>
            <person name="Mah S.A."/>
            <person name="Swanson W.J."/>
            <person name="Moy G.W."/>
            <person name="Vacquier V.D."/>
        </authorList>
    </citation>
    <scope>NUCLEOTIDE SEQUENCE [LARGE SCALE GENOMIC DNA]</scope>
    <source>
        <strain evidence="7 8">DSM 7027</strain>
    </source>
</reference>
<protein>
    <recommendedName>
        <fullName evidence="5">Tol-Pal system protein TolB</fullName>
    </recommendedName>
</protein>
<name>A0A1N6RL93_9GAMM</name>
<dbReference type="Pfam" id="PF04052">
    <property type="entry name" value="TolB_N"/>
    <property type="match status" value="1"/>
</dbReference>
<evidence type="ECO:0000259" key="6">
    <source>
        <dbReference type="Pfam" id="PF04052"/>
    </source>
</evidence>
<dbReference type="InterPro" id="IPR007195">
    <property type="entry name" value="TolB_N"/>
</dbReference>
<dbReference type="SUPFAM" id="SSF69304">
    <property type="entry name" value="Tricorn protease N-terminal domain"/>
    <property type="match status" value="1"/>
</dbReference>
<dbReference type="HAMAP" id="MF_00671">
    <property type="entry name" value="TolB"/>
    <property type="match status" value="1"/>
</dbReference>
<keyword evidence="5" id="KW-0132">Cell division</keyword>
<keyword evidence="5" id="KW-0131">Cell cycle</keyword>
<dbReference type="PANTHER" id="PTHR36842:SF1">
    <property type="entry name" value="PROTEIN TOLB"/>
    <property type="match status" value="1"/>
</dbReference>
<dbReference type="Gene3D" id="3.40.50.10070">
    <property type="entry name" value="TolB, N-terminal domain"/>
    <property type="match status" value="1"/>
</dbReference>
<dbReference type="RefSeq" id="WP_010325503.1">
    <property type="nucleotide sequence ID" value="NZ_FTMN01000003.1"/>
</dbReference>
<keyword evidence="4 5" id="KW-0574">Periplasm</keyword>
<dbReference type="GO" id="GO:0042597">
    <property type="term" value="C:periplasmic space"/>
    <property type="evidence" value="ECO:0007669"/>
    <property type="project" value="UniProtKB-SubCell"/>
</dbReference>
<dbReference type="Proteomes" id="UP000186895">
    <property type="component" value="Unassembled WGS sequence"/>
</dbReference>
<dbReference type="InterPro" id="IPR014167">
    <property type="entry name" value="Tol-Pal_TolB"/>
</dbReference>
<dbReference type="Gene3D" id="2.120.10.30">
    <property type="entry name" value="TolB, C-terminal domain"/>
    <property type="match status" value="1"/>
</dbReference>
<evidence type="ECO:0000256" key="1">
    <source>
        <dbReference type="ARBA" id="ARBA00004418"/>
    </source>
</evidence>
<comment type="subunit">
    <text evidence="5">The Tol-Pal system is composed of five core proteins: the inner membrane proteins TolA, TolQ and TolR, the periplasmic protein TolB and the outer membrane protein Pal. They form a network linking the inner and outer membranes and the peptidoglycan layer.</text>
</comment>
<feature type="signal peptide" evidence="5">
    <location>
        <begin position="1"/>
        <end position="22"/>
    </location>
</feature>
<evidence type="ECO:0000256" key="5">
    <source>
        <dbReference type="HAMAP-Rule" id="MF_00671"/>
    </source>
</evidence>
<comment type="similarity">
    <text evidence="2 5">Belongs to the TolB family.</text>
</comment>
<dbReference type="SUPFAM" id="SSF52964">
    <property type="entry name" value="TolB, N-terminal domain"/>
    <property type="match status" value="1"/>
</dbReference>
<dbReference type="InterPro" id="IPR011659">
    <property type="entry name" value="WD40"/>
</dbReference>
<feature type="chain" id="PRO_5009990388" description="Tol-Pal system protein TolB" evidence="5">
    <location>
        <begin position="23"/>
        <end position="435"/>
    </location>
</feature>
<proteinExistence type="inferred from homology"/>
<dbReference type="NCBIfam" id="TIGR02800">
    <property type="entry name" value="propeller_TolB"/>
    <property type="match status" value="1"/>
</dbReference>
<dbReference type="STRING" id="49186.SAMN05421647_103398"/>
<dbReference type="GO" id="GO:0051301">
    <property type="term" value="P:cell division"/>
    <property type="evidence" value="ECO:0007669"/>
    <property type="project" value="UniProtKB-UniRule"/>
</dbReference>
<keyword evidence="3 5" id="KW-0732">Signal</keyword>
<evidence type="ECO:0000256" key="3">
    <source>
        <dbReference type="ARBA" id="ARBA00022729"/>
    </source>
</evidence>
<sequence length="435" mass="48201" precursor="true">MVKLNQLLVLALAALMSMSVRAELVVEVTQGVESPTRIAVVPFANDSGLALSEDVADLVQQDLGRSGFFEPMARENMLGFPSRRADVYFRDWRISRMDYVVIGRVENNASGQLNITYELFDVLREESLMTEPLSVPQGGLRDAAHFIADRIFEELTGLKGAFSTQIVYVTAEQLSAGKQRFRLKLADWDGARAQTILESPEPILSPAWSMDGSKLAYVSFETSKPSIYVQHLATGKRERIQSFPGLNGAPAWSPDGNQLALVLSRDGNPEIYVLNLQTRELQRITRHYGIDTEPNWSPDGRSLIFTSDRGGQPQIYRLDLASRNLERLTFEGNYNASGRLTQDGRFLTMVHRSQGGGNGFDIAVQDLKTDRVDILTRSGLAESPSIAPNGSIVIYATQEGTRGVLSAVSLDGRVQFRMPANEGDVREPAWSPYLR</sequence>
<feature type="domain" description="TolB N-terminal" evidence="6">
    <location>
        <begin position="25"/>
        <end position="127"/>
    </location>
</feature>
<dbReference type="GO" id="GO:0017038">
    <property type="term" value="P:protein import"/>
    <property type="evidence" value="ECO:0007669"/>
    <property type="project" value="InterPro"/>
</dbReference>
<dbReference type="AlphaFoldDB" id="A0A1N6RL93"/>
<dbReference type="InterPro" id="IPR011042">
    <property type="entry name" value="6-blade_b-propeller_TolB-like"/>
</dbReference>